<evidence type="ECO:0000313" key="2">
    <source>
        <dbReference type="Proteomes" id="UP001150238"/>
    </source>
</evidence>
<comment type="caution">
    <text evidence="1">The sequence shown here is derived from an EMBL/GenBank/DDBJ whole genome shotgun (WGS) entry which is preliminary data.</text>
</comment>
<dbReference type="EMBL" id="JANVFS010000002">
    <property type="protein sequence ID" value="KAJ4494563.1"/>
    <property type="molecule type" value="Genomic_DNA"/>
</dbReference>
<organism evidence="1 2">
    <name type="scientific">Lentinula lateritia</name>
    <dbReference type="NCBI Taxonomy" id="40482"/>
    <lineage>
        <taxon>Eukaryota</taxon>
        <taxon>Fungi</taxon>
        <taxon>Dikarya</taxon>
        <taxon>Basidiomycota</taxon>
        <taxon>Agaricomycotina</taxon>
        <taxon>Agaricomycetes</taxon>
        <taxon>Agaricomycetidae</taxon>
        <taxon>Agaricales</taxon>
        <taxon>Marasmiineae</taxon>
        <taxon>Omphalotaceae</taxon>
        <taxon>Lentinula</taxon>
    </lineage>
</organism>
<dbReference type="AlphaFoldDB" id="A0A9W9AZJ2"/>
<protein>
    <submittedName>
        <fullName evidence="1">Uncharacterized protein</fullName>
    </submittedName>
</protein>
<gene>
    <name evidence="1" type="ORF">C8J55DRAFT_484321</name>
</gene>
<accession>A0A9W9AZJ2</accession>
<reference evidence="1" key="1">
    <citation type="submission" date="2022-08" db="EMBL/GenBank/DDBJ databases">
        <authorList>
            <consortium name="DOE Joint Genome Institute"/>
            <person name="Min B."/>
            <person name="Riley R."/>
            <person name="Sierra-Patev S."/>
            <person name="Naranjo-Ortiz M."/>
            <person name="Looney B."/>
            <person name="Konkel Z."/>
            <person name="Slot J.C."/>
            <person name="Sakamoto Y."/>
            <person name="Steenwyk J.L."/>
            <person name="Rokas A."/>
            <person name="Carro J."/>
            <person name="Camarero S."/>
            <person name="Ferreira P."/>
            <person name="Molpeceres G."/>
            <person name="Ruiz-Duenas F.J."/>
            <person name="Serrano A."/>
            <person name="Henrissat B."/>
            <person name="Drula E."/>
            <person name="Hughes K.W."/>
            <person name="Mata J.L."/>
            <person name="Ishikawa N.K."/>
            <person name="Vargas-Isla R."/>
            <person name="Ushijima S."/>
            <person name="Smith C.A."/>
            <person name="Ahrendt S."/>
            <person name="Andreopoulos W."/>
            <person name="He G."/>
            <person name="Labutti K."/>
            <person name="Lipzen A."/>
            <person name="Ng V."/>
            <person name="Sandor L."/>
            <person name="Barry K."/>
            <person name="Martinez A.T."/>
            <person name="Xiao Y."/>
            <person name="Gibbons J.G."/>
            <person name="Terashima K."/>
            <person name="Hibbett D.S."/>
            <person name="Grigoriev I.V."/>
        </authorList>
    </citation>
    <scope>NUCLEOTIDE SEQUENCE</scope>
    <source>
        <strain evidence="1">Sp2 HRB7682 ss15</strain>
    </source>
</reference>
<dbReference type="Proteomes" id="UP001150238">
    <property type="component" value="Unassembled WGS sequence"/>
</dbReference>
<name>A0A9W9AZJ2_9AGAR</name>
<proteinExistence type="predicted"/>
<evidence type="ECO:0000313" key="1">
    <source>
        <dbReference type="EMBL" id="KAJ4494563.1"/>
    </source>
</evidence>
<reference evidence="1" key="2">
    <citation type="journal article" date="2023" name="Proc. Natl. Acad. Sci. U.S.A.">
        <title>A global phylogenomic analysis of the shiitake genus Lentinula.</title>
        <authorList>
            <person name="Sierra-Patev S."/>
            <person name="Min B."/>
            <person name="Naranjo-Ortiz M."/>
            <person name="Looney B."/>
            <person name="Konkel Z."/>
            <person name="Slot J.C."/>
            <person name="Sakamoto Y."/>
            <person name="Steenwyk J.L."/>
            <person name="Rokas A."/>
            <person name="Carro J."/>
            <person name="Camarero S."/>
            <person name="Ferreira P."/>
            <person name="Molpeceres G."/>
            <person name="Ruiz-Duenas F.J."/>
            <person name="Serrano A."/>
            <person name="Henrissat B."/>
            <person name="Drula E."/>
            <person name="Hughes K.W."/>
            <person name="Mata J.L."/>
            <person name="Ishikawa N.K."/>
            <person name="Vargas-Isla R."/>
            <person name="Ushijima S."/>
            <person name="Smith C.A."/>
            <person name="Donoghue J."/>
            <person name="Ahrendt S."/>
            <person name="Andreopoulos W."/>
            <person name="He G."/>
            <person name="LaButti K."/>
            <person name="Lipzen A."/>
            <person name="Ng V."/>
            <person name="Riley R."/>
            <person name="Sandor L."/>
            <person name="Barry K."/>
            <person name="Martinez A.T."/>
            <person name="Xiao Y."/>
            <person name="Gibbons J.G."/>
            <person name="Terashima K."/>
            <person name="Grigoriev I.V."/>
            <person name="Hibbett D."/>
        </authorList>
    </citation>
    <scope>NUCLEOTIDE SEQUENCE</scope>
    <source>
        <strain evidence="1">Sp2 HRB7682 ss15</strain>
    </source>
</reference>
<sequence length="268" mass="30865">MNDTPTVNMSDSDDFDTTSLYVPFEGMYLTFSFDVQETLDLHCCDPEDYAHLSEEIKNFPNLRYVGILVDYADLPLPQRKYQIVSIRPLQKGLNIPIPRFDIQEDMCTPVSPETNHPLSRKSLQLNKALPWSGCYHPNLQDIRVRLRTESRNYSNAYEMTDRSLWEMRKYLDEDAQRRKLPPEPENIYWCTEILGFDTGVRVKPSLSIRTTNGKIEGIIVLTKSLDCVLRKSLDFCACKSLVAREKSSGCPGGLGFLPPQRCSRRTWI</sequence>